<accession>A0A6J3LVP2</accession>
<proteinExistence type="predicted"/>
<gene>
    <name evidence="3" type="ORF">K489DRAFT_383391</name>
</gene>
<evidence type="ECO:0000313" key="2">
    <source>
        <dbReference type="Proteomes" id="UP000504637"/>
    </source>
</evidence>
<keyword evidence="2" id="KW-1185">Reference proteome</keyword>
<organism evidence="3">
    <name type="scientific">Dissoconium aciculare CBS 342.82</name>
    <dbReference type="NCBI Taxonomy" id="1314786"/>
    <lineage>
        <taxon>Eukaryota</taxon>
        <taxon>Fungi</taxon>
        <taxon>Dikarya</taxon>
        <taxon>Ascomycota</taxon>
        <taxon>Pezizomycotina</taxon>
        <taxon>Dothideomycetes</taxon>
        <taxon>Dothideomycetidae</taxon>
        <taxon>Mycosphaerellales</taxon>
        <taxon>Dissoconiaceae</taxon>
        <taxon>Dissoconium</taxon>
    </lineage>
</organism>
<reference evidence="3" key="3">
    <citation type="submission" date="2025-08" db="UniProtKB">
        <authorList>
            <consortium name="RefSeq"/>
        </authorList>
    </citation>
    <scope>IDENTIFICATION</scope>
    <source>
        <strain evidence="3">CBS 342.82</strain>
    </source>
</reference>
<sequence length="51" mass="5887">MIINLVISQFYLLSRAATDVTRSQGGHSHMRARRSKPEVVSSKQHRHHQHP</sequence>
<dbReference type="GeneID" id="54363393"/>
<evidence type="ECO:0000256" key="1">
    <source>
        <dbReference type="SAM" id="MobiDB-lite"/>
    </source>
</evidence>
<dbReference type="RefSeq" id="XP_033456862.1">
    <property type="nucleotide sequence ID" value="XM_033605593.1"/>
</dbReference>
<evidence type="ECO:0000313" key="3">
    <source>
        <dbReference type="RefSeq" id="XP_033456862.1"/>
    </source>
</evidence>
<protein>
    <submittedName>
        <fullName evidence="3">Uncharacterized protein</fullName>
    </submittedName>
</protein>
<name>A0A6J3LVP2_9PEZI</name>
<feature type="region of interest" description="Disordered" evidence="1">
    <location>
        <begin position="19"/>
        <end position="51"/>
    </location>
</feature>
<reference evidence="3" key="1">
    <citation type="submission" date="2020-01" db="EMBL/GenBank/DDBJ databases">
        <authorList>
            <consortium name="DOE Joint Genome Institute"/>
            <person name="Haridas S."/>
            <person name="Albert R."/>
            <person name="Binder M."/>
            <person name="Bloem J."/>
            <person name="Labutti K."/>
            <person name="Salamov A."/>
            <person name="Andreopoulos B."/>
            <person name="Baker S.E."/>
            <person name="Barry K."/>
            <person name="Bills G."/>
            <person name="Bluhm B.H."/>
            <person name="Cannon C."/>
            <person name="Castanera R."/>
            <person name="Culley D.E."/>
            <person name="Daum C."/>
            <person name="Ezra D."/>
            <person name="Gonzalez J.B."/>
            <person name="Henrissat B."/>
            <person name="Kuo A."/>
            <person name="Liang C."/>
            <person name="Lipzen A."/>
            <person name="Lutzoni F."/>
            <person name="Magnuson J."/>
            <person name="Mondo S."/>
            <person name="Nolan M."/>
            <person name="Ohm R."/>
            <person name="Pangilinan J."/>
            <person name="Park H.-J."/>
            <person name="Ramirez L."/>
            <person name="Alfaro M."/>
            <person name="Sun H."/>
            <person name="Tritt A."/>
            <person name="Yoshinaga Y."/>
            <person name="Zwiers L.-H."/>
            <person name="Turgeon B.G."/>
            <person name="Goodwin S.B."/>
            <person name="Spatafora J.W."/>
            <person name="Crous P.W."/>
            <person name="Grigoriev I.V."/>
        </authorList>
    </citation>
    <scope>NUCLEOTIDE SEQUENCE</scope>
    <source>
        <strain evidence="3">CBS 342.82</strain>
    </source>
</reference>
<dbReference type="Proteomes" id="UP000504637">
    <property type="component" value="Unplaced"/>
</dbReference>
<dbReference type="AlphaFoldDB" id="A0A6J3LVP2"/>
<reference evidence="3" key="2">
    <citation type="submission" date="2020-04" db="EMBL/GenBank/DDBJ databases">
        <authorList>
            <consortium name="NCBI Genome Project"/>
        </authorList>
    </citation>
    <scope>NUCLEOTIDE SEQUENCE</scope>
    <source>
        <strain evidence="3">CBS 342.82</strain>
    </source>
</reference>